<gene>
    <name evidence="7" type="primary">efp</name>
    <name evidence="12" type="ORF">UT30_C0009G0052</name>
</gene>
<evidence type="ECO:0000256" key="9">
    <source>
        <dbReference type="RuleBase" id="RU004389"/>
    </source>
</evidence>
<dbReference type="GO" id="GO:0005829">
    <property type="term" value="C:cytosol"/>
    <property type="evidence" value="ECO:0007669"/>
    <property type="project" value="UniProtKB-ARBA"/>
</dbReference>
<dbReference type="SUPFAM" id="SSF50249">
    <property type="entry name" value="Nucleic acid-binding proteins"/>
    <property type="match status" value="2"/>
</dbReference>
<dbReference type="HAMAP" id="MF_00141">
    <property type="entry name" value="EF_P"/>
    <property type="match status" value="1"/>
</dbReference>
<keyword evidence="4 7" id="KW-0963">Cytoplasm</keyword>
<dbReference type="FunFam" id="2.40.50.140:FF:000009">
    <property type="entry name" value="Elongation factor P"/>
    <property type="match status" value="1"/>
</dbReference>
<dbReference type="SUPFAM" id="SSF50104">
    <property type="entry name" value="Translation proteins SH3-like domain"/>
    <property type="match status" value="1"/>
</dbReference>
<dbReference type="PANTHER" id="PTHR30053">
    <property type="entry name" value="ELONGATION FACTOR P"/>
    <property type="match status" value="1"/>
</dbReference>
<evidence type="ECO:0000256" key="8">
    <source>
        <dbReference type="NCBIfam" id="TIGR00038"/>
    </source>
</evidence>
<dbReference type="AlphaFoldDB" id="A0A0G0QRT2"/>
<dbReference type="FunFam" id="2.30.30.30:FF:000003">
    <property type="entry name" value="Elongation factor P"/>
    <property type="match status" value="1"/>
</dbReference>
<comment type="function">
    <text evidence="7">Involved in peptide bond synthesis. Stimulates efficient translation and peptide-bond synthesis on native or reconstituted 70S ribosomes in vitro. Probably functions indirectly by altering the affinity of the ribosome for aminoacyl-tRNA, thus increasing their reactivity as acceptors for peptidyl transferase.</text>
</comment>
<evidence type="ECO:0000256" key="5">
    <source>
        <dbReference type="ARBA" id="ARBA00022768"/>
    </source>
</evidence>
<protein>
    <recommendedName>
        <fullName evidence="7 8">Elongation factor P</fullName>
        <shortName evidence="7">EF-P</shortName>
    </recommendedName>
</protein>
<keyword evidence="6 7" id="KW-0648">Protein biosynthesis</keyword>
<dbReference type="PATRIC" id="fig|1618995.3.peg.506"/>
<keyword evidence="5 7" id="KW-0251">Elongation factor</keyword>
<dbReference type="CDD" id="cd04470">
    <property type="entry name" value="S1_EF-P_repeat_1"/>
    <property type="match status" value="1"/>
</dbReference>
<evidence type="ECO:0000256" key="1">
    <source>
        <dbReference type="ARBA" id="ARBA00004496"/>
    </source>
</evidence>
<dbReference type="Pfam" id="PF01132">
    <property type="entry name" value="EFP"/>
    <property type="match status" value="1"/>
</dbReference>
<evidence type="ECO:0000313" key="13">
    <source>
        <dbReference type="Proteomes" id="UP000033935"/>
    </source>
</evidence>
<dbReference type="UniPathway" id="UPA00345"/>
<dbReference type="Gene3D" id="2.30.30.30">
    <property type="match status" value="1"/>
</dbReference>
<name>A0A0G0QRT2_9BACT</name>
<feature type="domain" description="Elongation factor P C-terminal" evidence="10">
    <location>
        <begin position="129"/>
        <end position="185"/>
    </location>
</feature>
<dbReference type="Pfam" id="PF09285">
    <property type="entry name" value="Elong-fact-P_C"/>
    <property type="match status" value="1"/>
</dbReference>
<dbReference type="EMBL" id="LBWG01000009">
    <property type="protein sequence ID" value="KKR04342.1"/>
    <property type="molecule type" value="Genomic_DNA"/>
</dbReference>
<dbReference type="InterPro" id="IPR020599">
    <property type="entry name" value="Transl_elong_fac_P/YeiP"/>
</dbReference>
<evidence type="ECO:0000313" key="12">
    <source>
        <dbReference type="EMBL" id="KKR04342.1"/>
    </source>
</evidence>
<evidence type="ECO:0000256" key="7">
    <source>
        <dbReference type="HAMAP-Rule" id="MF_00141"/>
    </source>
</evidence>
<dbReference type="InterPro" id="IPR013185">
    <property type="entry name" value="Transl_elong_KOW-like"/>
</dbReference>
<dbReference type="FunFam" id="2.40.50.140:FF:000004">
    <property type="entry name" value="Elongation factor P"/>
    <property type="match status" value="1"/>
</dbReference>
<accession>A0A0G0QRT2</accession>
<dbReference type="InterPro" id="IPR008991">
    <property type="entry name" value="Translation_prot_SH3-like_sf"/>
</dbReference>
<dbReference type="Gene3D" id="2.40.50.140">
    <property type="entry name" value="Nucleic acid-binding proteins"/>
    <property type="match status" value="2"/>
</dbReference>
<sequence length="188" mass="21201">MASPNDIKKGTVINRGGELWLVINFQRVSPGKGSSFVRTRVKHLTTGKVKEENIKSSETLTFEDVQYKKMQYLYNDGNLYTFMDNQTYEQISITKTEIEETIPYLKEGLEVKVVTHNDNALTIEPPQKVQYTVVYTEPAIKGDTASGNVLKEAEMDNGLKVKVPAFINQGDEVLINTESGDYVERVSK</sequence>
<feature type="domain" description="Translation elongation factor P/YeiP central" evidence="11">
    <location>
        <begin position="67"/>
        <end position="121"/>
    </location>
</feature>
<dbReference type="GO" id="GO:0003746">
    <property type="term" value="F:translation elongation factor activity"/>
    <property type="evidence" value="ECO:0007669"/>
    <property type="project" value="UniProtKB-UniRule"/>
</dbReference>
<dbReference type="InterPro" id="IPR014722">
    <property type="entry name" value="Rib_uL2_dom2"/>
</dbReference>
<organism evidence="12 13">
    <name type="scientific">Candidatus Uhrbacteria bacterium GW2011_GWF2_39_13</name>
    <dbReference type="NCBI Taxonomy" id="1618995"/>
    <lineage>
        <taxon>Bacteria</taxon>
        <taxon>Candidatus Uhriibacteriota</taxon>
    </lineage>
</organism>
<evidence type="ECO:0000256" key="3">
    <source>
        <dbReference type="ARBA" id="ARBA00009479"/>
    </source>
</evidence>
<dbReference type="Proteomes" id="UP000033935">
    <property type="component" value="Unassembled WGS sequence"/>
</dbReference>
<dbReference type="SMART" id="SM01185">
    <property type="entry name" value="EFP"/>
    <property type="match status" value="1"/>
</dbReference>
<proteinExistence type="inferred from homology"/>
<dbReference type="NCBIfam" id="TIGR00038">
    <property type="entry name" value="efp"/>
    <property type="match status" value="1"/>
</dbReference>
<comment type="similarity">
    <text evidence="3 7 9">Belongs to the elongation factor P family.</text>
</comment>
<dbReference type="PANTHER" id="PTHR30053:SF12">
    <property type="entry name" value="ELONGATION FACTOR P (EF-P) FAMILY PROTEIN"/>
    <property type="match status" value="1"/>
</dbReference>
<dbReference type="InterPro" id="IPR013852">
    <property type="entry name" value="Transl_elong_P/YeiP_CS"/>
</dbReference>
<dbReference type="SMART" id="SM00841">
    <property type="entry name" value="Elong-fact-P_C"/>
    <property type="match status" value="1"/>
</dbReference>
<dbReference type="PROSITE" id="PS01275">
    <property type="entry name" value="EFP"/>
    <property type="match status" value="1"/>
</dbReference>
<comment type="pathway">
    <text evidence="2 7">Protein biosynthesis; polypeptide chain elongation.</text>
</comment>
<evidence type="ECO:0000256" key="2">
    <source>
        <dbReference type="ARBA" id="ARBA00004815"/>
    </source>
</evidence>
<evidence type="ECO:0000256" key="4">
    <source>
        <dbReference type="ARBA" id="ARBA00022490"/>
    </source>
</evidence>
<dbReference type="NCBIfam" id="NF001810">
    <property type="entry name" value="PRK00529.1"/>
    <property type="match status" value="1"/>
</dbReference>
<dbReference type="InterPro" id="IPR001059">
    <property type="entry name" value="Transl_elong_P/YeiP_cen"/>
</dbReference>
<dbReference type="PIRSF" id="PIRSF005901">
    <property type="entry name" value="EF-P"/>
    <property type="match status" value="1"/>
</dbReference>
<dbReference type="InterPro" id="IPR011768">
    <property type="entry name" value="Transl_elongation_fac_P"/>
</dbReference>
<evidence type="ECO:0000256" key="6">
    <source>
        <dbReference type="ARBA" id="ARBA00022917"/>
    </source>
</evidence>
<evidence type="ECO:0000259" key="11">
    <source>
        <dbReference type="SMART" id="SM01185"/>
    </source>
</evidence>
<dbReference type="GO" id="GO:0043043">
    <property type="term" value="P:peptide biosynthetic process"/>
    <property type="evidence" value="ECO:0007669"/>
    <property type="project" value="InterPro"/>
</dbReference>
<reference evidence="12 13" key="1">
    <citation type="journal article" date="2015" name="Nature">
        <title>rRNA introns, odd ribosomes, and small enigmatic genomes across a large radiation of phyla.</title>
        <authorList>
            <person name="Brown C.T."/>
            <person name="Hug L.A."/>
            <person name="Thomas B.C."/>
            <person name="Sharon I."/>
            <person name="Castelle C.J."/>
            <person name="Singh A."/>
            <person name="Wilkins M.J."/>
            <person name="Williams K.H."/>
            <person name="Banfield J.F."/>
        </authorList>
    </citation>
    <scope>NUCLEOTIDE SEQUENCE [LARGE SCALE GENOMIC DNA]</scope>
</reference>
<dbReference type="InterPro" id="IPR012340">
    <property type="entry name" value="NA-bd_OB-fold"/>
</dbReference>
<comment type="caution">
    <text evidence="12">The sequence shown here is derived from an EMBL/GenBank/DDBJ whole genome shotgun (WGS) entry which is preliminary data.</text>
</comment>
<comment type="subcellular location">
    <subcellularLocation>
        <location evidence="1 7">Cytoplasm</location>
    </subcellularLocation>
</comment>
<evidence type="ECO:0000259" key="10">
    <source>
        <dbReference type="SMART" id="SM00841"/>
    </source>
</evidence>
<dbReference type="Pfam" id="PF08207">
    <property type="entry name" value="EFP_N"/>
    <property type="match status" value="1"/>
</dbReference>
<dbReference type="InterPro" id="IPR015365">
    <property type="entry name" value="Elong-fact-P_C"/>
</dbReference>